<comment type="caution">
    <text evidence="1">The sequence shown here is derived from an EMBL/GenBank/DDBJ whole genome shotgun (WGS) entry which is preliminary data.</text>
</comment>
<dbReference type="EMBL" id="JACHGJ010000004">
    <property type="protein sequence ID" value="MBB6480719.1"/>
    <property type="molecule type" value="Genomic_DNA"/>
</dbReference>
<evidence type="ECO:0000313" key="1">
    <source>
        <dbReference type="EMBL" id="MBB6480719.1"/>
    </source>
</evidence>
<keyword evidence="2" id="KW-1185">Reference proteome</keyword>
<name>A0A841RCY6_9SPIO</name>
<evidence type="ECO:0000313" key="2">
    <source>
        <dbReference type="Proteomes" id="UP000587760"/>
    </source>
</evidence>
<dbReference type="RefSeq" id="WP_184746983.1">
    <property type="nucleotide sequence ID" value="NZ_JACHGJ010000004.1"/>
</dbReference>
<dbReference type="CDD" id="cd01081">
    <property type="entry name" value="Aldose_epim"/>
    <property type="match status" value="1"/>
</dbReference>
<dbReference type="PANTHER" id="PTHR10091:SF0">
    <property type="entry name" value="GALACTOSE MUTAROTASE"/>
    <property type="match status" value="1"/>
</dbReference>
<gene>
    <name evidence="1" type="ORF">HNR50_002392</name>
</gene>
<dbReference type="Proteomes" id="UP000587760">
    <property type="component" value="Unassembled WGS sequence"/>
</dbReference>
<dbReference type="PANTHER" id="PTHR10091">
    <property type="entry name" value="ALDOSE-1-EPIMERASE"/>
    <property type="match status" value="1"/>
</dbReference>
<dbReference type="Gene3D" id="2.70.98.10">
    <property type="match status" value="1"/>
</dbReference>
<dbReference type="GO" id="GO:0030246">
    <property type="term" value="F:carbohydrate binding"/>
    <property type="evidence" value="ECO:0007669"/>
    <property type="project" value="InterPro"/>
</dbReference>
<dbReference type="GO" id="GO:0004034">
    <property type="term" value="F:aldose 1-epimerase activity"/>
    <property type="evidence" value="ECO:0007669"/>
    <property type="project" value="UniProtKB-EC"/>
</dbReference>
<dbReference type="InterPro" id="IPR011013">
    <property type="entry name" value="Gal_mutarotase_sf_dom"/>
</dbReference>
<accession>A0A841RCY6</accession>
<reference evidence="1 2" key="1">
    <citation type="submission" date="2020-08" db="EMBL/GenBank/DDBJ databases">
        <title>Genomic Encyclopedia of Type Strains, Phase IV (KMG-IV): sequencing the most valuable type-strain genomes for metagenomic binning, comparative biology and taxonomic classification.</title>
        <authorList>
            <person name="Goeker M."/>
        </authorList>
    </citation>
    <scope>NUCLEOTIDE SEQUENCE [LARGE SCALE GENOMIC DNA]</scope>
    <source>
        <strain evidence="1 2">DSM 2461</strain>
    </source>
</reference>
<dbReference type="AlphaFoldDB" id="A0A841RCY6"/>
<organism evidence="1 2">
    <name type="scientific">Spirochaeta isovalerica</name>
    <dbReference type="NCBI Taxonomy" id="150"/>
    <lineage>
        <taxon>Bacteria</taxon>
        <taxon>Pseudomonadati</taxon>
        <taxon>Spirochaetota</taxon>
        <taxon>Spirochaetia</taxon>
        <taxon>Spirochaetales</taxon>
        <taxon>Spirochaetaceae</taxon>
        <taxon>Spirochaeta</taxon>
    </lineage>
</organism>
<dbReference type="GO" id="GO:0006006">
    <property type="term" value="P:glucose metabolic process"/>
    <property type="evidence" value="ECO:0007669"/>
    <property type="project" value="TreeGrafter"/>
</dbReference>
<dbReference type="GO" id="GO:0033499">
    <property type="term" value="P:galactose catabolic process via UDP-galactose, Leloir pathway"/>
    <property type="evidence" value="ECO:0007669"/>
    <property type="project" value="TreeGrafter"/>
</dbReference>
<keyword evidence="1" id="KW-0413">Isomerase</keyword>
<dbReference type="InterPro" id="IPR014718">
    <property type="entry name" value="GH-type_carb-bd"/>
</dbReference>
<dbReference type="Pfam" id="PF01263">
    <property type="entry name" value="Aldose_epim"/>
    <property type="match status" value="1"/>
</dbReference>
<sequence>MFKRSEYSAGKYKVVRLDNDKGSFVDIIPQLGAMIYRLALKTGKGEVKDILRYDSPGELESNPMYRGRVLFPFNDRIPGGKYCFNNSVFFLPINEVSDNSSIHGLVYDKFFDEIHCLIQSDYAELTYSFSISDEDWSGYPFSINLNVTYRLSEKGFETAYHIKNTGIQRLPVALGWHPYFKLGDKVDDWILTCGGGKYVAVDEQLIPTGEIKSVSGTSLDFTVPAAINDSELDIAFSNSVDGTISLSNGMEQLILEFDTSLFPFVQLYIPPERDSIAIEPITGATNSFNIENLGRLVLAPGETKSGRVVLRLK</sequence>
<dbReference type="InterPro" id="IPR008183">
    <property type="entry name" value="Aldose_1/G6P_1-epimerase"/>
</dbReference>
<dbReference type="SUPFAM" id="SSF74650">
    <property type="entry name" value="Galactose mutarotase-like"/>
    <property type="match status" value="1"/>
</dbReference>
<protein>
    <submittedName>
        <fullName evidence="1">Aldose 1-epimerase</fullName>
        <ecNumber evidence="1">5.1.3.3</ecNumber>
    </submittedName>
</protein>
<proteinExistence type="predicted"/>
<dbReference type="EC" id="5.1.3.3" evidence="1"/>